<organism evidence="4 5">
    <name type="scientific">Brassica cretica</name>
    <name type="common">Mustard</name>
    <dbReference type="NCBI Taxonomy" id="69181"/>
    <lineage>
        <taxon>Eukaryota</taxon>
        <taxon>Viridiplantae</taxon>
        <taxon>Streptophyta</taxon>
        <taxon>Embryophyta</taxon>
        <taxon>Tracheophyta</taxon>
        <taxon>Spermatophyta</taxon>
        <taxon>Magnoliopsida</taxon>
        <taxon>eudicotyledons</taxon>
        <taxon>Gunneridae</taxon>
        <taxon>Pentapetalae</taxon>
        <taxon>rosids</taxon>
        <taxon>malvids</taxon>
        <taxon>Brassicales</taxon>
        <taxon>Brassicaceae</taxon>
        <taxon>Brassiceae</taxon>
        <taxon>Brassica</taxon>
    </lineage>
</organism>
<dbReference type="SUPFAM" id="SSF56219">
    <property type="entry name" value="DNase I-like"/>
    <property type="match status" value="2"/>
</dbReference>
<name>A0A8S9S761_BRACR</name>
<dbReference type="InterPro" id="IPR001878">
    <property type="entry name" value="Znf_CCHC"/>
</dbReference>
<dbReference type="InterPro" id="IPR036875">
    <property type="entry name" value="Znf_CCHC_sf"/>
</dbReference>
<keyword evidence="1" id="KW-0862">Zinc</keyword>
<dbReference type="InterPro" id="IPR005135">
    <property type="entry name" value="Endo/exonuclease/phosphatase"/>
</dbReference>
<dbReference type="Gene3D" id="3.60.10.10">
    <property type="entry name" value="Endonuclease/exonuclease/phosphatase"/>
    <property type="match status" value="2"/>
</dbReference>
<sequence length="1457" mass="162651">MDGSFINVEVEYPWTPPICAHCKEMGHISRNCHLLPVPPITDPTQHPIPPNPKSTTSQKQFCYSCKAPGHLMKNCPKGPKYWVQISRKKKHTCSTVDEPQVGSQQTQSDSLPKEPSDHQPLPDTSISIDPDTATDVLTNDLGTVLPPPETSFANLTTFGNNMLFPNPWLAIASASPLQPTAPAGILSSPPPTPDPPDPNHFPPFSAARSPSKRSKSHLPPSKFLDTVHQKLTTSTSPSEISPTVPLLQSTTVLPSSSTSQLLASFIHFPFSNCSQNPSHVPIITSVNPPIAINSTPLPQTTSILGLRPSISAPPPRAPPMNTNPGNPRPATWASKAKANTDRTLCRLSPQSFSPNGIPRVVIPDEVYEKGAELHKDFIVCTFFGRISAFKLIQNVLNYLWGKGSHLEMHMNPVSKSVLVRLPNEFIRDKVLLKRFWYVDTSMFHVLQWSASAATTTPSLQRTQLWAHLKGVPFDLIYGAGLNHIASQIGEPKKTDVWTLNLTSISTAHVKVEVDTSIPLPKIVEVGRMDGSFVNVEVEYPWTPPICAHCKEMGHISRNCPLLPVPPITDPPQHPIPPNPKSTTSQKQFCYSCKAPGHLMKNCPKGPKDWVQISRRKKHTGSTVDEPQVGSQQTPSDSLPKEPSDHQPLPDTSISIDPDTATDVLTNDLGTVLPPPVPASMDIDSPSPPLPLVSLDTNLDKHHPFVQWLALHKPLVGVILETHIKEPNLNPILSKVCPNWSFCSNHDTDEDGRIIVIWKYPASVQVMHQSRQSLTCEVSIPRLPRFTFTVVYASNLWEERHTLWGELQEIQTTLFLDHRNWIIGGDFNQITHHHEHSSPSVDQLTSAMIELQDHFLNLGVNDLRFQGSHHTWTNKCPAAPTTKKMDRALVSGHWIEAFPGSVASFLPYEFSDHTPYLIDLSCPLPSVGTRPFKYFNFLPNHPSFLTAVENAWVLSGSTTLDLHMLGFKLKSIKRELKTLNRERFSDIEKRVLETNSLLKDVQVQALAVPTPATFKEEKELMAKWTFLRGIEEAFVKQKLRINWLRLRIRTQPSSLEWQQAGKLLTPSVPSFWPLGFFPRTSPITSPKSPAKVPTFEIISASPSLDPSPLPVTPSSPAVLNSDQSANDLHLPHPEADEDGRIIVIWKYPASVQVMHQSQQSLTCEEIQTTLFLDHKNWIIGGDFNQITHHHEHSSPSVDQLTSAMIELQDHFLNLGVNDLRFQGSHHTWTNKCPAAPTTKKLDRALVSGHWIEAFPGSVASFLPYEFSDHTPCLIDLSCLLPSVGTRPFKYFNFLPNHPSFLTAVENAWVLSGRTALDLYMLGFKLKSIKRELRTLNRERFSDIEKRVLKTNSLLKDVQVQALAVRTPATFKEEKELMAKWTFLRGIEEAFFKQKSRINWLRLGDQNTTFFIRVAASRKAFNSICSLLLASGILVSDPAEICQIAIDHFQGILLISYIF</sequence>
<dbReference type="Pfam" id="PF00098">
    <property type="entry name" value="zf-CCHC"/>
    <property type="match status" value="3"/>
</dbReference>
<feature type="compositionally biased region" description="Pro residues" evidence="2">
    <location>
        <begin position="566"/>
        <end position="579"/>
    </location>
</feature>
<dbReference type="Pfam" id="PF03372">
    <property type="entry name" value="Exo_endo_phos"/>
    <property type="match status" value="2"/>
</dbReference>
<evidence type="ECO:0000313" key="5">
    <source>
        <dbReference type="Proteomes" id="UP000712600"/>
    </source>
</evidence>
<evidence type="ECO:0000313" key="4">
    <source>
        <dbReference type="EMBL" id="KAF3589501.1"/>
    </source>
</evidence>
<dbReference type="InterPro" id="IPR025558">
    <property type="entry name" value="DUF4283"/>
</dbReference>
<dbReference type="SMART" id="SM00343">
    <property type="entry name" value="ZnF_C2HC"/>
    <property type="match status" value="4"/>
</dbReference>
<comment type="caution">
    <text evidence="4">The sequence shown here is derived from an EMBL/GenBank/DDBJ whole genome shotgun (WGS) entry which is preliminary data.</text>
</comment>
<dbReference type="SUPFAM" id="SSF57756">
    <property type="entry name" value="Retrovirus zinc finger-like domains"/>
    <property type="match status" value="2"/>
</dbReference>
<feature type="region of interest" description="Disordered" evidence="2">
    <location>
        <begin position="615"/>
        <end position="660"/>
    </location>
</feature>
<reference evidence="4" key="1">
    <citation type="submission" date="2019-12" db="EMBL/GenBank/DDBJ databases">
        <title>Genome sequencing and annotation of Brassica cretica.</title>
        <authorList>
            <person name="Studholme D.J."/>
            <person name="Sarris P."/>
        </authorList>
    </citation>
    <scope>NUCLEOTIDE SEQUENCE</scope>
    <source>
        <strain evidence="4">PFS-109/04</strain>
        <tissue evidence="4">Leaf</tissue>
    </source>
</reference>
<evidence type="ECO:0000259" key="3">
    <source>
        <dbReference type="PROSITE" id="PS50158"/>
    </source>
</evidence>
<feature type="region of interest" description="Disordered" evidence="2">
    <location>
        <begin position="1103"/>
        <end position="1127"/>
    </location>
</feature>
<protein>
    <recommendedName>
        <fullName evidence="3">CCHC-type domain-containing protein</fullName>
    </recommendedName>
</protein>
<dbReference type="Proteomes" id="UP000712600">
    <property type="component" value="Unassembled WGS sequence"/>
</dbReference>
<dbReference type="Pfam" id="PF14111">
    <property type="entry name" value="DUF4283"/>
    <property type="match status" value="1"/>
</dbReference>
<feature type="compositionally biased region" description="Pro residues" evidence="2">
    <location>
        <begin position="188"/>
        <end position="201"/>
    </location>
</feature>
<keyword evidence="1" id="KW-0479">Metal-binding</keyword>
<feature type="domain" description="CCHC-type" evidence="3">
    <location>
        <begin position="62"/>
        <end position="77"/>
    </location>
</feature>
<dbReference type="PANTHER" id="PTHR31286:SF90">
    <property type="entry name" value="DUF4283 DOMAIN-CONTAINING PROTEIN"/>
    <property type="match status" value="1"/>
</dbReference>
<dbReference type="InterPro" id="IPR036691">
    <property type="entry name" value="Endo/exonu/phosph_ase_sf"/>
</dbReference>
<feature type="region of interest" description="Disordered" evidence="2">
    <location>
        <begin position="566"/>
        <end position="586"/>
    </location>
</feature>
<dbReference type="InterPro" id="IPR040256">
    <property type="entry name" value="At4g02000-like"/>
</dbReference>
<proteinExistence type="predicted"/>
<dbReference type="PROSITE" id="PS50158">
    <property type="entry name" value="ZF_CCHC"/>
    <property type="match status" value="3"/>
</dbReference>
<dbReference type="Gene3D" id="4.10.60.10">
    <property type="entry name" value="Zinc finger, CCHC-type"/>
    <property type="match status" value="2"/>
</dbReference>
<feature type="domain" description="CCHC-type" evidence="3">
    <location>
        <begin position="589"/>
        <end position="604"/>
    </location>
</feature>
<feature type="region of interest" description="Disordered" evidence="2">
    <location>
        <begin position="93"/>
        <end position="142"/>
    </location>
</feature>
<dbReference type="GO" id="GO:0003824">
    <property type="term" value="F:catalytic activity"/>
    <property type="evidence" value="ECO:0007669"/>
    <property type="project" value="InterPro"/>
</dbReference>
<dbReference type="EMBL" id="QGKX02000088">
    <property type="protein sequence ID" value="KAF3589501.1"/>
    <property type="molecule type" value="Genomic_DNA"/>
</dbReference>
<feature type="domain" description="CCHC-type" evidence="3">
    <location>
        <begin position="546"/>
        <end position="560"/>
    </location>
</feature>
<dbReference type="PANTHER" id="PTHR31286">
    <property type="entry name" value="GLYCINE-RICH CELL WALL STRUCTURAL PROTEIN 1.8-LIKE"/>
    <property type="match status" value="1"/>
</dbReference>
<keyword evidence="1" id="KW-0863">Zinc-finger</keyword>
<feature type="compositionally biased region" description="Polar residues" evidence="2">
    <location>
        <begin position="620"/>
        <end position="636"/>
    </location>
</feature>
<evidence type="ECO:0000256" key="1">
    <source>
        <dbReference type="PROSITE-ProRule" id="PRU00047"/>
    </source>
</evidence>
<dbReference type="GO" id="GO:0008270">
    <property type="term" value="F:zinc ion binding"/>
    <property type="evidence" value="ECO:0007669"/>
    <property type="project" value="UniProtKB-KW"/>
</dbReference>
<evidence type="ECO:0000256" key="2">
    <source>
        <dbReference type="SAM" id="MobiDB-lite"/>
    </source>
</evidence>
<dbReference type="GO" id="GO:0003676">
    <property type="term" value="F:nucleic acid binding"/>
    <property type="evidence" value="ECO:0007669"/>
    <property type="project" value="InterPro"/>
</dbReference>
<gene>
    <name evidence="4" type="ORF">F2Q69_00030820</name>
</gene>
<feature type="region of interest" description="Disordered" evidence="2">
    <location>
        <begin position="180"/>
        <end position="222"/>
    </location>
</feature>
<feature type="compositionally biased region" description="Polar residues" evidence="2">
    <location>
        <begin position="93"/>
        <end position="110"/>
    </location>
</feature>
<accession>A0A8S9S761</accession>